<evidence type="ECO:0000313" key="3">
    <source>
        <dbReference type="EMBL" id="PQO35302.1"/>
    </source>
</evidence>
<feature type="signal peptide" evidence="2">
    <location>
        <begin position="1"/>
        <end position="21"/>
    </location>
</feature>
<feature type="chain" id="PRO_5015734247" evidence="2">
    <location>
        <begin position="22"/>
        <end position="145"/>
    </location>
</feature>
<dbReference type="RefSeq" id="WP_105352545.1">
    <property type="nucleotide sequence ID" value="NZ_PUIA01000030.1"/>
</dbReference>
<protein>
    <submittedName>
        <fullName evidence="3">Uncharacterized protein</fullName>
    </submittedName>
</protein>
<dbReference type="AlphaFoldDB" id="A0A2S8FSZ1"/>
<evidence type="ECO:0000256" key="1">
    <source>
        <dbReference type="SAM" id="Phobius"/>
    </source>
</evidence>
<evidence type="ECO:0000313" key="4">
    <source>
        <dbReference type="Proteomes" id="UP000240009"/>
    </source>
</evidence>
<evidence type="ECO:0000256" key="2">
    <source>
        <dbReference type="SAM" id="SignalP"/>
    </source>
</evidence>
<accession>A0A2S8FSZ1</accession>
<comment type="caution">
    <text evidence="3">The sequence shown here is derived from an EMBL/GenBank/DDBJ whole genome shotgun (WGS) entry which is preliminary data.</text>
</comment>
<dbReference type="EMBL" id="PUIA01000030">
    <property type="protein sequence ID" value="PQO35302.1"/>
    <property type="molecule type" value="Genomic_DNA"/>
</dbReference>
<sequence length="145" mass="16699">MIGRRFITVLLMAAIALAVNAWPQTGAGYYVGGVHRWTESREIGWPCPVAGFLIEFQADYGNPIFSQPTIYHWTIHWPKEVVWYGAPWFSLGVHVSGIMLNLTWWISLGWFLCWVICRQQWQFGMKELMLLPVLIGSAFFLSSLF</sequence>
<keyword evidence="1" id="KW-1133">Transmembrane helix</keyword>
<feature type="transmembrane region" description="Helical" evidence="1">
    <location>
        <begin position="88"/>
        <end position="116"/>
    </location>
</feature>
<proteinExistence type="predicted"/>
<reference evidence="3 4" key="1">
    <citation type="submission" date="2018-02" db="EMBL/GenBank/DDBJ databases">
        <title>Comparative genomes isolates from brazilian mangrove.</title>
        <authorList>
            <person name="Araujo J.E."/>
            <person name="Taketani R.G."/>
            <person name="Silva M.C.P."/>
            <person name="Loureco M.V."/>
            <person name="Andreote F.D."/>
        </authorList>
    </citation>
    <scope>NUCLEOTIDE SEQUENCE [LARGE SCALE GENOMIC DNA]</scope>
    <source>
        <strain evidence="3 4">HEX-2 MGV</strain>
    </source>
</reference>
<organism evidence="3 4">
    <name type="scientific">Blastopirellula marina</name>
    <dbReference type="NCBI Taxonomy" id="124"/>
    <lineage>
        <taxon>Bacteria</taxon>
        <taxon>Pseudomonadati</taxon>
        <taxon>Planctomycetota</taxon>
        <taxon>Planctomycetia</taxon>
        <taxon>Pirellulales</taxon>
        <taxon>Pirellulaceae</taxon>
        <taxon>Blastopirellula</taxon>
    </lineage>
</organism>
<dbReference type="Proteomes" id="UP000240009">
    <property type="component" value="Unassembled WGS sequence"/>
</dbReference>
<name>A0A2S8FSZ1_9BACT</name>
<feature type="transmembrane region" description="Helical" evidence="1">
    <location>
        <begin position="128"/>
        <end position="144"/>
    </location>
</feature>
<keyword evidence="1" id="KW-0472">Membrane</keyword>
<gene>
    <name evidence="3" type="ORF">C5Y96_09725</name>
</gene>
<keyword evidence="1" id="KW-0812">Transmembrane</keyword>
<keyword evidence="2" id="KW-0732">Signal</keyword>